<reference evidence="2 3" key="1">
    <citation type="journal article" date="2024" name="Front Chem Biol">
        <title>Unveiling the potential of Daldinia eschscholtzii MFLUCC 19-0629 through bioactivity and bioinformatics studies for enhanced sustainable agriculture production.</title>
        <authorList>
            <person name="Brooks S."/>
            <person name="Weaver J.A."/>
            <person name="Klomchit A."/>
            <person name="Alharthi S.A."/>
            <person name="Onlamun T."/>
            <person name="Nurani R."/>
            <person name="Vong T.K."/>
            <person name="Alberti F."/>
            <person name="Greco C."/>
        </authorList>
    </citation>
    <scope>NUCLEOTIDE SEQUENCE [LARGE SCALE GENOMIC DNA]</scope>
    <source>
        <strain evidence="2">MFLUCC 19-0629</strain>
    </source>
</reference>
<dbReference type="Proteomes" id="UP001369815">
    <property type="component" value="Unassembled WGS sequence"/>
</dbReference>
<dbReference type="PANTHER" id="PTHR38113:SF2">
    <property type="entry name" value="DUF2293 DOMAIN-CONTAINING PROTEIN"/>
    <property type="match status" value="1"/>
</dbReference>
<dbReference type="EMBL" id="JBANMG010000006">
    <property type="protein sequence ID" value="KAK6951612.1"/>
    <property type="molecule type" value="Genomic_DNA"/>
</dbReference>
<comment type="caution">
    <text evidence="2">The sequence shown here is derived from an EMBL/GenBank/DDBJ whole genome shotgun (WGS) entry which is preliminary data.</text>
</comment>
<feature type="domain" description="DUF2293" evidence="1">
    <location>
        <begin position="96"/>
        <end position="179"/>
    </location>
</feature>
<gene>
    <name evidence="2" type="ORF">Daesc_006134</name>
</gene>
<sequence>MVSKLECLVSSKEPMPKGYQFVRRGNGYITRNCRKQAHLEGHAVYVVTSGHTKTGIRVPTSIYLEVLENYHKTKDARAQDVRRKDMRLETNLRNSILSLFPQIPAEDLAEAIEQTMEKNSGRVGRTRKLDIADKTRLAIRAHIRHRHTDYDKLLEQGVPREEARKRVGLKVDRMVWEWGGGQWRAHLQNGCPK</sequence>
<evidence type="ECO:0000259" key="1">
    <source>
        <dbReference type="Pfam" id="PF10056"/>
    </source>
</evidence>
<keyword evidence="3" id="KW-1185">Reference proteome</keyword>
<proteinExistence type="predicted"/>
<protein>
    <recommendedName>
        <fullName evidence="1">DUF2293 domain-containing protein</fullName>
    </recommendedName>
</protein>
<dbReference type="PANTHER" id="PTHR38113">
    <property type="match status" value="1"/>
</dbReference>
<accession>A0AAX6MHG8</accession>
<dbReference type="Pfam" id="PF10056">
    <property type="entry name" value="DUF2293"/>
    <property type="match status" value="1"/>
</dbReference>
<dbReference type="AlphaFoldDB" id="A0AAX6MHG8"/>
<name>A0AAX6MHG8_9PEZI</name>
<evidence type="ECO:0000313" key="3">
    <source>
        <dbReference type="Proteomes" id="UP001369815"/>
    </source>
</evidence>
<evidence type="ECO:0000313" key="2">
    <source>
        <dbReference type="EMBL" id="KAK6951612.1"/>
    </source>
</evidence>
<organism evidence="2 3">
    <name type="scientific">Daldinia eschscholtzii</name>
    <dbReference type="NCBI Taxonomy" id="292717"/>
    <lineage>
        <taxon>Eukaryota</taxon>
        <taxon>Fungi</taxon>
        <taxon>Dikarya</taxon>
        <taxon>Ascomycota</taxon>
        <taxon>Pezizomycotina</taxon>
        <taxon>Sordariomycetes</taxon>
        <taxon>Xylariomycetidae</taxon>
        <taxon>Xylariales</taxon>
        <taxon>Hypoxylaceae</taxon>
        <taxon>Daldinia</taxon>
    </lineage>
</organism>
<dbReference type="InterPro" id="IPR018744">
    <property type="entry name" value="DUF2293"/>
</dbReference>